<dbReference type="OrthoDB" id="7400976at2"/>
<evidence type="ECO:0008006" key="3">
    <source>
        <dbReference type="Google" id="ProtNLM"/>
    </source>
</evidence>
<evidence type="ECO:0000313" key="1">
    <source>
        <dbReference type="EMBL" id="MXP27954.1"/>
    </source>
</evidence>
<evidence type="ECO:0000313" key="2">
    <source>
        <dbReference type="Proteomes" id="UP000439780"/>
    </source>
</evidence>
<dbReference type="EMBL" id="WTYA01000002">
    <property type="protein sequence ID" value="MXP27954.1"/>
    <property type="molecule type" value="Genomic_DNA"/>
</dbReference>
<protein>
    <recommendedName>
        <fullName evidence="3">Tetratricopeptide repeat protein</fullName>
    </recommendedName>
</protein>
<name>A0A845AE53_9SPHN</name>
<dbReference type="AlphaFoldDB" id="A0A845AE53"/>
<dbReference type="Gene3D" id="1.25.40.10">
    <property type="entry name" value="Tetratricopeptide repeat domain"/>
    <property type="match status" value="1"/>
</dbReference>
<dbReference type="RefSeq" id="WP_160752245.1">
    <property type="nucleotide sequence ID" value="NZ_WTYA01000002.1"/>
</dbReference>
<sequence length="411" mass="44843">MSLASTKQVVDLHSVKLHRVTLAFVAVMFGGLAVANAAGNVVAKVDPIQAHVLAPWDGRITADAANLSFAMRPDANESSDPAKLAKLALRQDPTTVKALNVLAFQAQLRGDTRRANEIFAYSANLSRRELRPQIWKIESSVARGDIRGALNNYDLALRTSTEANSLLYPVLKVAISEPKIRAALLQLLSKRPKWAPSFLSYLGSSRTNAVAAMHLFIEGGSNLPATNQDRANLVKALISDGKYDDAWNFYRTLHPQADRRMSRDPNFVVEEGLRTPFDWHVPEDAIGFATLLRTRQGGLFEFSMPPATGGAMLKQLEMLPPGIYHLDGQSSGISQPSGSLPYWSLTCLNGNQLGRFNLTNSDVNGGRFSGELKVPAHCNIQVLSLIARSSDEVEGLTGQILHVALRPKEGR</sequence>
<dbReference type="Proteomes" id="UP000439780">
    <property type="component" value="Unassembled WGS sequence"/>
</dbReference>
<dbReference type="InterPro" id="IPR011990">
    <property type="entry name" value="TPR-like_helical_dom_sf"/>
</dbReference>
<organism evidence="1 2">
    <name type="scientific">Qipengyuania algicida</name>
    <dbReference type="NCBI Taxonomy" id="1836209"/>
    <lineage>
        <taxon>Bacteria</taxon>
        <taxon>Pseudomonadati</taxon>
        <taxon>Pseudomonadota</taxon>
        <taxon>Alphaproteobacteria</taxon>
        <taxon>Sphingomonadales</taxon>
        <taxon>Erythrobacteraceae</taxon>
        <taxon>Qipengyuania</taxon>
    </lineage>
</organism>
<reference evidence="1 2" key="1">
    <citation type="submission" date="2019-12" db="EMBL/GenBank/DDBJ databases">
        <title>Genomic-based taxomic classification of the family Erythrobacteraceae.</title>
        <authorList>
            <person name="Xu L."/>
        </authorList>
    </citation>
    <scope>NUCLEOTIDE SEQUENCE [LARGE SCALE GENOMIC DNA]</scope>
    <source>
        <strain evidence="1 2">KEMB 9005-328</strain>
    </source>
</reference>
<proteinExistence type="predicted"/>
<gene>
    <name evidence="1" type="ORF">GRI58_03845</name>
</gene>
<comment type="caution">
    <text evidence="1">The sequence shown here is derived from an EMBL/GenBank/DDBJ whole genome shotgun (WGS) entry which is preliminary data.</text>
</comment>
<keyword evidence="2" id="KW-1185">Reference proteome</keyword>
<accession>A0A845AE53</accession>